<accession>A0ABD4UGS7</accession>
<gene>
    <name evidence="2" type="ORF">UE95_018725</name>
</gene>
<dbReference type="AlphaFoldDB" id="A0ABD4UGS7"/>
<sequence length="237" mass="24213">MTTDVQLLRAADASTDRPRTSTGGTGNAFGQLLRSMEQDMWRDAVSALPAGSPARSTPGNTAAVEPRAGAPAIAEQYTASIPSPLSSQAVTTVAPDVGPALTLTQTSAPTARPQRESAARLASAYQAPGPRPLPERFGQPAAKATASTEHIAAVAPGRDLPATNVSSPPAASPFRVTVLPGDGAPLVSLRIAQADSDDLDLLDSHVRAALQQSGYPASKLVINGVDRNAPGETTHGD</sequence>
<evidence type="ECO:0000313" key="2">
    <source>
        <dbReference type="EMBL" id="MCW3713321.1"/>
    </source>
</evidence>
<reference evidence="2 3" key="1">
    <citation type="journal article" date="2017" name="Front. Microbiol.">
        <title>Genomics reveals a unique clone of Burkholderia cenocepacia harbouring an actively excising novel genomic island.</title>
        <authorList>
            <person name="Patil P."/>
            <person name="Mali S."/>
            <person name="Midha S."/>
            <person name="Gautam V."/>
            <person name="Dash L."/>
            <person name="Kumar S."/>
            <person name="Shastri J."/>
            <person name="Singhal L."/>
            <person name="Patil P.B."/>
        </authorList>
    </citation>
    <scope>NUCLEOTIDE SEQUENCE [LARGE SCALE GENOMIC DNA]</scope>
    <source>
        <strain evidence="2 3">BC-19</strain>
    </source>
</reference>
<protein>
    <recommendedName>
        <fullName evidence="4">Flagellar hook-length control protein FliK</fullName>
    </recommendedName>
</protein>
<name>A0ABD4UGS7_9BURK</name>
<evidence type="ECO:0000313" key="3">
    <source>
        <dbReference type="Proteomes" id="UP000191686"/>
    </source>
</evidence>
<proteinExistence type="predicted"/>
<dbReference type="EMBL" id="JYMX02000014">
    <property type="protein sequence ID" value="MCW3713321.1"/>
    <property type="molecule type" value="Genomic_DNA"/>
</dbReference>
<evidence type="ECO:0000256" key="1">
    <source>
        <dbReference type="SAM" id="MobiDB-lite"/>
    </source>
</evidence>
<dbReference type="Proteomes" id="UP000191686">
    <property type="component" value="Unassembled WGS sequence"/>
</dbReference>
<dbReference type="RefSeq" id="WP_077233662.1">
    <property type="nucleotide sequence ID" value="NZ_CADETK010000001.1"/>
</dbReference>
<reference evidence="2 3" key="2">
    <citation type="journal article" date="2017" name="Front. Microbiol.">
        <title>Genomics Reveals a Unique Clone of Burkholderia cenocepacia Harboring an Actively Excising Novel Genomic Island.</title>
        <authorList>
            <person name="Patil P.P."/>
            <person name="Mali S."/>
            <person name="Midha S."/>
            <person name="Gautam V."/>
            <person name="Dash L."/>
            <person name="Kumar S."/>
            <person name="Shastri J."/>
            <person name="Singhal L."/>
            <person name="Patil P.B."/>
        </authorList>
    </citation>
    <scope>NUCLEOTIDE SEQUENCE [LARGE SCALE GENOMIC DNA]</scope>
    <source>
        <strain evidence="2 3">BC-19</strain>
    </source>
</reference>
<organism evidence="2 3">
    <name type="scientific">Burkholderia cenocepacia</name>
    <dbReference type="NCBI Taxonomy" id="95486"/>
    <lineage>
        <taxon>Bacteria</taxon>
        <taxon>Pseudomonadati</taxon>
        <taxon>Pseudomonadota</taxon>
        <taxon>Betaproteobacteria</taxon>
        <taxon>Burkholderiales</taxon>
        <taxon>Burkholderiaceae</taxon>
        <taxon>Burkholderia</taxon>
        <taxon>Burkholderia cepacia complex</taxon>
    </lineage>
</organism>
<evidence type="ECO:0008006" key="4">
    <source>
        <dbReference type="Google" id="ProtNLM"/>
    </source>
</evidence>
<comment type="caution">
    <text evidence="2">The sequence shown here is derived from an EMBL/GenBank/DDBJ whole genome shotgun (WGS) entry which is preliminary data.</text>
</comment>
<feature type="region of interest" description="Disordered" evidence="1">
    <location>
        <begin position="1"/>
        <end position="29"/>
    </location>
</feature>